<evidence type="ECO:0000313" key="2">
    <source>
        <dbReference type="EMBL" id="PWF27019.1"/>
    </source>
</evidence>
<comment type="caution">
    <text evidence="2">The sequence shown here is derived from an EMBL/GenBank/DDBJ whole genome shotgun (WGS) entry which is preliminary data.</text>
</comment>
<dbReference type="Pfam" id="PF19348">
    <property type="entry name" value="DUF5926"/>
    <property type="match status" value="1"/>
</dbReference>
<gene>
    <name evidence="2" type="ORF">DD236_00985</name>
</gene>
<dbReference type="OrthoDB" id="5512013at2"/>
<dbReference type="InterPro" id="IPR045970">
    <property type="entry name" value="DUF5926"/>
</dbReference>
<name>A0A2V1KC86_9ACTO</name>
<evidence type="ECO:0000259" key="1">
    <source>
        <dbReference type="Pfam" id="PF19348"/>
    </source>
</evidence>
<keyword evidence="3" id="KW-1185">Reference proteome</keyword>
<reference evidence="3" key="1">
    <citation type="submission" date="2018-05" db="EMBL/GenBank/DDBJ databases">
        <authorList>
            <person name="Li Y."/>
        </authorList>
    </citation>
    <scope>NUCLEOTIDE SEQUENCE [LARGE SCALE GENOMIC DNA]</scope>
    <source>
        <strain evidence="3">sk1b4</strain>
    </source>
</reference>
<dbReference type="Proteomes" id="UP000245283">
    <property type="component" value="Unassembled WGS sequence"/>
</dbReference>
<proteinExistence type="predicted"/>
<keyword evidence="2" id="KW-0413">Isomerase</keyword>
<accession>A0A2V1KC86</accession>
<evidence type="ECO:0000313" key="3">
    <source>
        <dbReference type="Proteomes" id="UP000245283"/>
    </source>
</evidence>
<feature type="domain" description="DUF5926" evidence="1">
    <location>
        <begin position="15"/>
        <end position="271"/>
    </location>
</feature>
<dbReference type="AlphaFoldDB" id="A0A2V1KC86"/>
<organism evidence="2 3">
    <name type="scientific">Ancrocorticia populi</name>
    <dbReference type="NCBI Taxonomy" id="2175228"/>
    <lineage>
        <taxon>Bacteria</taxon>
        <taxon>Bacillati</taxon>
        <taxon>Actinomycetota</taxon>
        <taxon>Actinomycetes</taxon>
        <taxon>Actinomycetales</taxon>
        <taxon>Actinomycetaceae</taxon>
        <taxon>Ancrocorticia</taxon>
    </lineage>
</organism>
<sequence length="271" mass="29977">MSKKKRTVIPFVERPFEGLNPEAELVAMREILPLATIEAQLTSGHEVTFATILPGMASAIRREDGVLLVAVQTVMSSGDPSLDIATRVLRGLDLEPGTSLELSEQPEPGPRLQDIVESFGEFALHEEPTFWMTAEEVDKPENQRALADSREQLIPTKAVAGVPGAYWCRMSHEFVRYVRPEPRDAILDALARMRVAGTATFDESRFIGAFRAQGLLIPVWQLQAGSEADELEKPLAVFAKEFDKAIESTDPLTPDEKRARAGIVSRQVTLR</sequence>
<dbReference type="GO" id="GO:0016853">
    <property type="term" value="F:isomerase activity"/>
    <property type="evidence" value="ECO:0007669"/>
    <property type="project" value="UniProtKB-KW"/>
</dbReference>
<dbReference type="EMBL" id="QETB01000001">
    <property type="protein sequence ID" value="PWF27019.1"/>
    <property type="molecule type" value="Genomic_DNA"/>
</dbReference>
<protein>
    <submittedName>
        <fullName evidence="2">Topoisomerase II</fullName>
    </submittedName>
</protein>
<dbReference type="RefSeq" id="WP_109092520.1">
    <property type="nucleotide sequence ID" value="NZ_JBQDCU010000015.1"/>
</dbReference>